<evidence type="ECO:0000256" key="4">
    <source>
        <dbReference type="RuleBase" id="RU003357"/>
    </source>
</evidence>
<dbReference type="InterPro" id="IPR037066">
    <property type="entry name" value="Plug_dom_sf"/>
</dbReference>
<feature type="chain" id="PRO_5012509221" evidence="5">
    <location>
        <begin position="21"/>
        <end position="1024"/>
    </location>
</feature>
<feature type="domain" description="TonB-dependent receptor-like beta-barrel" evidence="6">
    <location>
        <begin position="570"/>
        <end position="993"/>
    </location>
</feature>
<dbReference type="RefSeq" id="WP_132322186.1">
    <property type="nucleotide sequence ID" value="NZ_FWZT01000017.1"/>
</dbReference>
<protein>
    <submittedName>
        <fullName evidence="8">TonB-dependent receptor</fullName>
    </submittedName>
</protein>
<keyword evidence="3" id="KW-0998">Cell outer membrane</keyword>
<dbReference type="Gene3D" id="2.170.130.10">
    <property type="entry name" value="TonB-dependent receptor, plug domain"/>
    <property type="match status" value="1"/>
</dbReference>
<evidence type="ECO:0000259" key="6">
    <source>
        <dbReference type="Pfam" id="PF00593"/>
    </source>
</evidence>
<evidence type="ECO:0000313" key="8">
    <source>
        <dbReference type="EMBL" id="SMF54565.1"/>
    </source>
</evidence>
<dbReference type="InterPro" id="IPR008969">
    <property type="entry name" value="CarboxyPept-like_regulatory"/>
</dbReference>
<dbReference type="AlphaFoldDB" id="A0A1Y6CCB5"/>
<dbReference type="InterPro" id="IPR000531">
    <property type="entry name" value="Beta-barrel_TonB"/>
</dbReference>
<evidence type="ECO:0000313" key="9">
    <source>
        <dbReference type="Proteomes" id="UP000192907"/>
    </source>
</evidence>
<dbReference type="Pfam" id="PF07715">
    <property type="entry name" value="Plug"/>
    <property type="match status" value="1"/>
</dbReference>
<name>A0A1Y6CCB5_9BACT</name>
<comment type="similarity">
    <text evidence="4">Belongs to the TonB-dependent receptor family.</text>
</comment>
<keyword evidence="8" id="KW-0675">Receptor</keyword>
<comment type="subcellular location">
    <subcellularLocation>
        <location evidence="1 4">Cell outer membrane</location>
    </subcellularLocation>
</comment>
<reference evidence="9" key="1">
    <citation type="submission" date="2017-04" db="EMBL/GenBank/DDBJ databases">
        <authorList>
            <person name="Varghese N."/>
            <person name="Submissions S."/>
        </authorList>
    </citation>
    <scope>NUCLEOTIDE SEQUENCE [LARGE SCALE GENOMIC DNA]</scope>
    <source>
        <strain evidence="9">RKEM611</strain>
    </source>
</reference>
<organism evidence="8 9">
    <name type="scientific">Pseudobacteriovorax antillogorgiicola</name>
    <dbReference type="NCBI Taxonomy" id="1513793"/>
    <lineage>
        <taxon>Bacteria</taxon>
        <taxon>Pseudomonadati</taxon>
        <taxon>Bdellovibrionota</taxon>
        <taxon>Oligoflexia</taxon>
        <taxon>Oligoflexales</taxon>
        <taxon>Pseudobacteriovoracaceae</taxon>
        <taxon>Pseudobacteriovorax</taxon>
    </lineage>
</organism>
<evidence type="ECO:0000256" key="2">
    <source>
        <dbReference type="ARBA" id="ARBA00023136"/>
    </source>
</evidence>
<dbReference type="PANTHER" id="PTHR40980">
    <property type="entry name" value="PLUG DOMAIN-CONTAINING PROTEIN"/>
    <property type="match status" value="1"/>
</dbReference>
<accession>A0A1Y6CCB5</accession>
<dbReference type="STRING" id="1513793.SAMN06296036_11718"/>
<evidence type="ECO:0000259" key="7">
    <source>
        <dbReference type="Pfam" id="PF07715"/>
    </source>
</evidence>
<dbReference type="SUPFAM" id="SSF56935">
    <property type="entry name" value="Porins"/>
    <property type="match status" value="1"/>
</dbReference>
<dbReference type="Pfam" id="PF13715">
    <property type="entry name" value="CarbopepD_reg_2"/>
    <property type="match status" value="1"/>
</dbReference>
<keyword evidence="4" id="KW-0798">TonB box</keyword>
<feature type="domain" description="TonB-dependent receptor plug" evidence="7">
    <location>
        <begin position="234"/>
        <end position="333"/>
    </location>
</feature>
<evidence type="ECO:0000256" key="3">
    <source>
        <dbReference type="ARBA" id="ARBA00023237"/>
    </source>
</evidence>
<dbReference type="SUPFAM" id="SSF49464">
    <property type="entry name" value="Carboxypeptidase regulatory domain-like"/>
    <property type="match status" value="1"/>
</dbReference>
<dbReference type="GO" id="GO:0009279">
    <property type="term" value="C:cell outer membrane"/>
    <property type="evidence" value="ECO:0007669"/>
    <property type="project" value="UniProtKB-SubCell"/>
</dbReference>
<keyword evidence="2 4" id="KW-0472">Membrane</keyword>
<dbReference type="Pfam" id="PF00593">
    <property type="entry name" value="TonB_dep_Rec_b-barrel"/>
    <property type="match status" value="1"/>
</dbReference>
<dbReference type="PANTHER" id="PTHR40980:SF5">
    <property type="entry name" value="TONB-DEPENDENT RECEPTOR"/>
    <property type="match status" value="1"/>
</dbReference>
<sequence length="1024" mass="115640">MNFSRVFALLLLLAVPRALASVGEHGFLDVTVFEGGGPKQGFAIVIDNETKIKTSDLGASLTSLPVGDHILQIEFNDQSYRQAFKIVKDQPTVILINLEDGFQPDFSVEQPAEPKEEQDSLRISLDGPKTEFQGRILSSVDRQPIKGVRVYIRGLQESSVTDDEGRFKLDLPQGELSFSMVHPRFNTLSMDRVAVNGQSDVQTFAMSPTGIKLEEFVVTAPHIKGSMSSLMDDRRESSEVVDVIGAEQMKKAGDSDAASAIRRVTGLTLVDSKYPYIRGTGGRYVSTFLNGFNLPSPDPSKRVVPLDMFPTGILESINVVKTSSSEYSGEFGGGHIQLKTTSLPEEFFVKYSMSVSAAPGSNDGLSYDGGDRDWLGYDDGTRRLPGLLRVATKNDQKLTERSLANVDGFSPEEMQLIGRSLPNNYNVQEIELPVSRGMSLSMGDGYNLGGKWRFGWLASGIYGDEWETNVQRKAEYQAPEYKKDPYYESNQTERLVKIGATGSLGFDLGEHHQLRMFTSLLRRTSDETYFSEGNNENWDGEFRSYFLKWQEREMILRQYWGSHTMPFLGDLKLDWRYGVADAELYQPDTREYRYQINNDRWEFNTRKGGNKRNFSEMKDDNDEMGVDLTFPQKFGGFGLTLKTGYHKIERKRNGKTRRYGYDLAGTVSPQLLQQDLETIFAEDNIGRDGFVIKELTLGTDSYRGQQEVKATYGQLEFDFFDTVIISGGLRQEESSQFVKTFDLHAPNNQPALAALVNDHSLPSFNTTWKFSTDMQLRFAYSKSLARPDFRELSPAPYIDDETGDSIQGNEELETTVIDAYDTRWEWYGLANESVSFAVFYKNLEKPIEVSIVNGSEYLKYNNAEAATTYGAEVEWHKNLGFMGSWANNFKTGGNIAYMYSRVRLSEDQQGIQTNDDRPLQGQSPYAVNLYLFYDNLKTDTELGLLFNQMGPRIATVGQKPFDDVYEQPLPQLDFTVGQAFAENYKLSFKVKNILDADSKYKQEGRETAFKEKSREYSLGLSAKF</sequence>
<evidence type="ECO:0000256" key="5">
    <source>
        <dbReference type="SAM" id="SignalP"/>
    </source>
</evidence>
<feature type="signal peptide" evidence="5">
    <location>
        <begin position="1"/>
        <end position="20"/>
    </location>
</feature>
<dbReference type="InterPro" id="IPR012910">
    <property type="entry name" value="Plug_dom"/>
</dbReference>
<evidence type="ECO:0000256" key="1">
    <source>
        <dbReference type="ARBA" id="ARBA00004442"/>
    </source>
</evidence>
<keyword evidence="9" id="KW-1185">Reference proteome</keyword>
<keyword evidence="5" id="KW-0732">Signal</keyword>
<dbReference type="Gene3D" id="2.40.170.20">
    <property type="entry name" value="TonB-dependent receptor, beta-barrel domain"/>
    <property type="match status" value="1"/>
</dbReference>
<dbReference type="Proteomes" id="UP000192907">
    <property type="component" value="Unassembled WGS sequence"/>
</dbReference>
<gene>
    <name evidence="8" type="ORF">SAMN06296036_11718</name>
</gene>
<dbReference type="EMBL" id="FWZT01000017">
    <property type="protein sequence ID" value="SMF54565.1"/>
    <property type="molecule type" value="Genomic_DNA"/>
</dbReference>
<proteinExistence type="inferred from homology"/>
<dbReference type="OrthoDB" id="9768470at2"/>
<dbReference type="Gene3D" id="2.60.40.1120">
    <property type="entry name" value="Carboxypeptidase-like, regulatory domain"/>
    <property type="match status" value="1"/>
</dbReference>
<dbReference type="InterPro" id="IPR036942">
    <property type="entry name" value="Beta-barrel_TonB_sf"/>
</dbReference>